<keyword evidence="17" id="KW-0508">mRNA splicing</keyword>
<dbReference type="GO" id="GO:2001237">
    <property type="term" value="P:negative regulation of extrinsic apoptotic signaling pathway"/>
    <property type="evidence" value="ECO:0007669"/>
    <property type="project" value="TreeGrafter"/>
</dbReference>
<dbReference type="InterPro" id="IPR001079">
    <property type="entry name" value="Galectin_CRD"/>
</dbReference>
<dbReference type="GO" id="GO:0048245">
    <property type="term" value="P:eosinophil chemotaxis"/>
    <property type="evidence" value="ECO:0007669"/>
    <property type="project" value="TreeGrafter"/>
</dbReference>
<evidence type="ECO:0000256" key="8">
    <source>
        <dbReference type="ARBA" id="ARBA00022664"/>
    </source>
</evidence>
<dbReference type="SMART" id="SM00276">
    <property type="entry name" value="GLECT"/>
    <property type="match status" value="1"/>
</dbReference>
<evidence type="ECO:0000259" key="21">
    <source>
        <dbReference type="PROSITE" id="PS51304"/>
    </source>
</evidence>
<dbReference type="PROSITE" id="PS51304">
    <property type="entry name" value="GALECTIN"/>
    <property type="match status" value="1"/>
</dbReference>
<dbReference type="GO" id="GO:0019863">
    <property type="term" value="F:IgE binding"/>
    <property type="evidence" value="ECO:0007669"/>
    <property type="project" value="UniProtKB-KW"/>
</dbReference>
<evidence type="ECO:0000256" key="16">
    <source>
        <dbReference type="ARBA" id="ARBA00023157"/>
    </source>
</evidence>
<evidence type="ECO:0000313" key="22">
    <source>
        <dbReference type="EMBL" id="KAJ4918230.1"/>
    </source>
</evidence>
<dbReference type="GO" id="GO:0048246">
    <property type="term" value="P:macrophage chemotaxis"/>
    <property type="evidence" value="ECO:0007669"/>
    <property type="project" value="TreeGrafter"/>
</dbReference>
<evidence type="ECO:0000256" key="6">
    <source>
        <dbReference type="ARBA" id="ARBA00022553"/>
    </source>
</evidence>
<keyword evidence="23" id="KW-1185">Reference proteome</keyword>
<reference evidence="22" key="1">
    <citation type="submission" date="2022-11" db="EMBL/GenBank/DDBJ databases">
        <title>Chromosome-level genome of Pogonophryne albipinna.</title>
        <authorList>
            <person name="Jo E."/>
        </authorList>
    </citation>
    <scope>NUCLEOTIDE SEQUENCE</scope>
    <source>
        <strain evidence="22">SGF0006</strain>
        <tissue evidence="22">Muscle</tissue>
    </source>
</reference>
<dbReference type="GO" id="GO:0030593">
    <property type="term" value="P:neutrophil chemotaxis"/>
    <property type="evidence" value="ECO:0007669"/>
    <property type="project" value="TreeGrafter"/>
</dbReference>
<proteinExistence type="predicted"/>
<evidence type="ECO:0000256" key="14">
    <source>
        <dbReference type="ARBA" id="ARBA00022972"/>
    </source>
</evidence>
<comment type="subcellular location">
    <subcellularLocation>
        <location evidence="2">Cytoplasm</location>
    </subcellularLocation>
    <subcellularLocation>
        <location evidence="1">Nucleus</location>
    </subcellularLocation>
    <subcellularLocation>
        <location evidence="3">Secreted</location>
    </subcellularLocation>
</comment>
<dbReference type="Pfam" id="PF00337">
    <property type="entry name" value="Gal-bind_lectin"/>
    <property type="match status" value="1"/>
</dbReference>
<comment type="caution">
    <text evidence="22">The sequence shown here is derived from an EMBL/GenBank/DDBJ whole genome shotgun (WGS) entry which is preliminary data.</text>
</comment>
<evidence type="ECO:0000256" key="20">
    <source>
        <dbReference type="SAM" id="MobiDB-lite"/>
    </source>
</evidence>
<evidence type="ECO:0000256" key="17">
    <source>
        <dbReference type="ARBA" id="ARBA00023187"/>
    </source>
</evidence>
<keyword evidence="7" id="KW-0399">Innate immunity</keyword>
<dbReference type="GO" id="GO:0045087">
    <property type="term" value="P:innate immune response"/>
    <property type="evidence" value="ECO:0007669"/>
    <property type="project" value="UniProtKB-KW"/>
</dbReference>
<evidence type="ECO:0000256" key="4">
    <source>
        <dbReference type="ARBA" id="ARBA00022490"/>
    </source>
</evidence>
<dbReference type="GO" id="GO:0006397">
    <property type="term" value="P:mRNA processing"/>
    <property type="evidence" value="ECO:0007669"/>
    <property type="project" value="UniProtKB-KW"/>
</dbReference>
<dbReference type="AlphaFoldDB" id="A0AAD6A4L8"/>
<evidence type="ECO:0000256" key="18">
    <source>
        <dbReference type="ARBA" id="ARBA00023242"/>
    </source>
</evidence>
<keyword evidence="9" id="KW-0747">Spliceosome</keyword>
<evidence type="ECO:0000256" key="13">
    <source>
        <dbReference type="ARBA" id="ARBA00022859"/>
    </source>
</evidence>
<dbReference type="FunFam" id="2.60.120.200:FF:000023">
    <property type="entry name" value="Galectin"/>
    <property type="match status" value="1"/>
</dbReference>
<keyword evidence="10 19" id="KW-0430">Lectin</keyword>
<evidence type="ECO:0000256" key="1">
    <source>
        <dbReference type="ARBA" id="ARBA00004123"/>
    </source>
</evidence>
<keyword evidence="11" id="KW-0677">Repeat</keyword>
<evidence type="ECO:0000256" key="11">
    <source>
        <dbReference type="ARBA" id="ARBA00022737"/>
    </source>
</evidence>
<keyword evidence="8" id="KW-0507">mRNA processing</keyword>
<dbReference type="EMBL" id="JAPTMU010000610">
    <property type="protein sequence ID" value="KAJ4918230.1"/>
    <property type="molecule type" value="Genomic_DNA"/>
</dbReference>
<name>A0AAD6A4L8_9TELE</name>
<accession>A0AAD6A4L8</accession>
<dbReference type="GO" id="GO:0043236">
    <property type="term" value="F:laminin binding"/>
    <property type="evidence" value="ECO:0007669"/>
    <property type="project" value="TreeGrafter"/>
</dbReference>
<dbReference type="GO" id="GO:0008380">
    <property type="term" value="P:RNA splicing"/>
    <property type="evidence" value="ECO:0007669"/>
    <property type="project" value="UniProtKB-KW"/>
</dbReference>
<dbReference type="Proteomes" id="UP001219934">
    <property type="component" value="Unassembled WGS sequence"/>
</dbReference>
<dbReference type="SMART" id="SM00908">
    <property type="entry name" value="Gal-bind_lectin"/>
    <property type="match status" value="1"/>
</dbReference>
<keyword evidence="18" id="KW-0539">Nucleus</keyword>
<evidence type="ECO:0000256" key="7">
    <source>
        <dbReference type="ARBA" id="ARBA00022588"/>
    </source>
</evidence>
<evidence type="ECO:0000256" key="12">
    <source>
        <dbReference type="ARBA" id="ARBA00022782"/>
    </source>
</evidence>
<keyword evidence="5" id="KW-0964">Secreted</keyword>
<keyword evidence="6" id="KW-0597">Phosphoprotein</keyword>
<evidence type="ECO:0000256" key="5">
    <source>
        <dbReference type="ARBA" id="ARBA00022525"/>
    </source>
</evidence>
<dbReference type="GO" id="GO:0090280">
    <property type="term" value="P:positive regulation of calcium ion import"/>
    <property type="evidence" value="ECO:0007669"/>
    <property type="project" value="TreeGrafter"/>
</dbReference>
<dbReference type="PANTHER" id="PTHR11346:SF26">
    <property type="entry name" value="GALECTIN-3"/>
    <property type="match status" value="1"/>
</dbReference>
<keyword evidence="12" id="KW-0221">Differentiation</keyword>
<gene>
    <name evidence="22" type="ORF">JOQ06_006455</name>
</gene>
<feature type="domain" description="Galectin" evidence="21">
    <location>
        <begin position="138"/>
        <end position="269"/>
    </location>
</feature>
<evidence type="ECO:0000256" key="19">
    <source>
        <dbReference type="RuleBase" id="RU102079"/>
    </source>
</evidence>
<keyword evidence="15" id="KW-0007">Acetylation</keyword>
<dbReference type="GO" id="GO:0005615">
    <property type="term" value="C:extracellular space"/>
    <property type="evidence" value="ECO:0007669"/>
    <property type="project" value="TreeGrafter"/>
</dbReference>
<evidence type="ECO:0000313" key="23">
    <source>
        <dbReference type="Proteomes" id="UP001219934"/>
    </source>
</evidence>
<keyword evidence="13" id="KW-0391">Immunity</keyword>
<dbReference type="SUPFAM" id="SSF49899">
    <property type="entry name" value="Concanavalin A-like lectins/glucanases"/>
    <property type="match status" value="1"/>
</dbReference>
<dbReference type="GO" id="GO:0030154">
    <property type="term" value="P:cell differentiation"/>
    <property type="evidence" value="ECO:0007669"/>
    <property type="project" value="UniProtKB-KW"/>
</dbReference>
<dbReference type="Gene3D" id="2.60.120.200">
    <property type="match status" value="1"/>
</dbReference>
<dbReference type="GO" id="GO:0001772">
    <property type="term" value="C:immunological synapse"/>
    <property type="evidence" value="ECO:0007669"/>
    <property type="project" value="TreeGrafter"/>
</dbReference>
<evidence type="ECO:0000256" key="9">
    <source>
        <dbReference type="ARBA" id="ARBA00022728"/>
    </source>
</evidence>
<dbReference type="GO" id="GO:0002548">
    <property type="term" value="P:monocyte chemotaxis"/>
    <property type="evidence" value="ECO:0007669"/>
    <property type="project" value="TreeGrafter"/>
</dbReference>
<feature type="compositionally biased region" description="Low complexity" evidence="20">
    <location>
        <begin position="105"/>
        <end position="121"/>
    </location>
</feature>
<evidence type="ECO:0000256" key="3">
    <source>
        <dbReference type="ARBA" id="ARBA00004613"/>
    </source>
</evidence>
<keyword evidence="16" id="KW-1015">Disulfide bond</keyword>
<dbReference type="GO" id="GO:0050918">
    <property type="term" value="P:positive chemotaxis"/>
    <property type="evidence" value="ECO:0007669"/>
    <property type="project" value="TreeGrafter"/>
</dbReference>
<keyword evidence="14" id="KW-0389">IgE-binding protein</keyword>
<dbReference type="PANTHER" id="PTHR11346">
    <property type="entry name" value="GALECTIN"/>
    <property type="match status" value="1"/>
</dbReference>
<keyword evidence="4" id="KW-0963">Cytoplasm</keyword>
<dbReference type="CDD" id="cd00070">
    <property type="entry name" value="GLECT"/>
    <property type="match status" value="1"/>
</dbReference>
<dbReference type="InterPro" id="IPR044156">
    <property type="entry name" value="Galectin-like"/>
</dbReference>
<dbReference type="InterPro" id="IPR013320">
    <property type="entry name" value="ConA-like_dom_sf"/>
</dbReference>
<sequence length="272" mass="27706">MDLNDALGGWPSGGGNNPPTNPSWPAAGGGAWPGGPAPAAGGGAWPGGPAPAAGGGAWPGGPAPAAGGGAWPGGPAPAAGGGAWPGGPAPAAGGGAWPGSQPGCQIPSQPSQPGWPSSSAGHGPGPGYAPQQSLTVPYSLALTGGVYDKMLITIAGTIKSDAEKFAVNLKTPTDLAFHFNPRFNDYGKKLIVRNSFIDNKWGSEERDLQSFPFKQGKPFEMKIMCTNKEFKVAVNNSHVLIYSHRVSDLRSINELHIDKDVTLSKVNVETMP</sequence>
<dbReference type="GO" id="GO:0005681">
    <property type="term" value="C:spliceosomal complex"/>
    <property type="evidence" value="ECO:0007669"/>
    <property type="project" value="UniProtKB-KW"/>
</dbReference>
<organism evidence="22 23">
    <name type="scientific">Pogonophryne albipinna</name>
    <dbReference type="NCBI Taxonomy" id="1090488"/>
    <lineage>
        <taxon>Eukaryota</taxon>
        <taxon>Metazoa</taxon>
        <taxon>Chordata</taxon>
        <taxon>Craniata</taxon>
        <taxon>Vertebrata</taxon>
        <taxon>Euteleostomi</taxon>
        <taxon>Actinopterygii</taxon>
        <taxon>Neopterygii</taxon>
        <taxon>Teleostei</taxon>
        <taxon>Neoteleostei</taxon>
        <taxon>Acanthomorphata</taxon>
        <taxon>Eupercaria</taxon>
        <taxon>Perciformes</taxon>
        <taxon>Notothenioidei</taxon>
        <taxon>Pogonophryne</taxon>
    </lineage>
</organism>
<protein>
    <recommendedName>
        <fullName evidence="19">Galectin</fullName>
    </recommendedName>
</protein>
<evidence type="ECO:0000256" key="10">
    <source>
        <dbReference type="ARBA" id="ARBA00022734"/>
    </source>
</evidence>
<dbReference type="GO" id="GO:0045806">
    <property type="term" value="P:negative regulation of endocytosis"/>
    <property type="evidence" value="ECO:0007669"/>
    <property type="project" value="TreeGrafter"/>
</dbReference>
<dbReference type="GO" id="GO:0005737">
    <property type="term" value="C:cytoplasm"/>
    <property type="evidence" value="ECO:0007669"/>
    <property type="project" value="UniProtKB-SubCell"/>
</dbReference>
<evidence type="ECO:0000256" key="15">
    <source>
        <dbReference type="ARBA" id="ARBA00022990"/>
    </source>
</evidence>
<evidence type="ECO:0000256" key="2">
    <source>
        <dbReference type="ARBA" id="ARBA00004496"/>
    </source>
</evidence>
<feature type="region of interest" description="Disordered" evidence="20">
    <location>
        <begin position="1"/>
        <end position="130"/>
    </location>
</feature>
<dbReference type="GO" id="GO:0048030">
    <property type="term" value="F:disaccharide binding"/>
    <property type="evidence" value="ECO:0007669"/>
    <property type="project" value="TreeGrafter"/>
</dbReference>